<dbReference type="InterPro" id="IPR001723">
    <property type="entry name" value="Nuclear_hrmn_rcpt"/>
</dbReference>
<dbReference type="PROSITE" id="PS51843">
    <property type="entry name" value="NR_LBD"/>
    <property type="match status" value="1"/>
</dbReference>
<dbReference type="Gene3D" id="1.10.565.10">
    <property type="entry name" value="Retinoid X Receptor"/>
    <property type="match status" value="1"/>
</dbReference>
<keyword evidence="13" id="KW-0675">Receptor</keyword>
<protein>
    <recommendedName>
        <fullName evidence="15">Secretory carrier-associated membrane protein</fullName>
        <shortName evidence="15">Secretory carrier membrane protein</shortName>
    </recommendedName>
</protein>
<dbReference type="PANTHER" id="PTHR45805:SF7">
    <property type="entry name" value="NUCLEAR RECEPTOR ROR-BETA-LIKE"/>
    <property type="match status" value="1"/>
</dbReference>
<proteinExistence type="inferred from homology"/>
<keyword evidence="12" id="KW-0804">Transcription</keyword>
<feature type="non-terminal residue" evidence="19">
    <location>
        <position position="411"/>
    </location>
</feature>
<keyword evidence="9" id="KW-0805">Transcription regulation</keyword>
<dbReference type="PRINTS" id="PR00398">
    <property type="entry name" value="STRDHORMONER"/>
</dbReference>
<comment type="caution">
    <text evidence="19">The sequence shown here is derived from an EMBL/GenBank/DDBJ whole genome shotgun (WGS) entry which is preliminary data.</text>
</comment>
<dbReference type="EMBL" id="JAAWVO010021715">
    <property type="protein sequence ID" value="MBN3315550.1"/>
    <property type="molecule type" value="Genomic_DNA"/>
</dbReference>
<comment type="subcellular location">
    <subcellularLocation>
        <location evidence="2 15">Membrane</location>
        <topology evidence="2 15">Multi-pass membrane protein</topology>
    </subcellularLocation>
    <subcellularLocation>
        <location evidence="1">Nucleus</location>
    </subcellularLocation>
</comment>
<dbReference type="Gene3D" id="3.30.50.10">
    <property type="entry name" value="Erythroid Transcription Factor GATA-1, subunit A"/>
    <property type="match status" value="1"/>
</dbReference>
<dbReference type="PROSITE" id="PS51030">
    <property type="entry name" value="NUCLEAR_REC_DBD_2"/>
    <property type="match status" value="1"/>
</dbReference>
<dbReference type="GO" id="GO:0005634">
    <property type="term" value="C:nucleus"/>
    <property type="evidence" value="ECO:0007669"/>
    <property type="project" value="UniProtKB-SubCell"/>
</dbReference>
<dbReference type="InterPro" id="IPR000536">
    <property type="entry name" value="Nucl_hrmn_rcpt_lig-bd"/>
</dbReference>
<dbReference type="PRINTS" id="PR01293">
    <property type="entry name" value="RORNUCRECPTR"/>
</dbReference>
<evidence type="ECO:0000256" key="1">
    <source>
        <dbReference type="ARBA" id="ARBA00004123"/>
    </source>
</evidence>
<dbReference type="Proteomes" id="UP000736164">
    <property type="component" value="Unassembled WGS sequence"/>
</dbReference>
<evidence type="ECO:0000256" key="7">
    <source>
        <dbReference type="ARBA" id="ARBA00022833"/>
    </source>
</evidence>
<dbReference type="InterPro" id="IPR013088">
    <property type="entry name" value="Znf_NHR/GATA"/>
</dbReference>
<dbReference type="SMART" id="SM00430">
    <property type="entry name" value="HOLI"/>
    <property type="match status" value="1"/>
</dbReference>
<name>A0A8J7NP80_ATRSP</name>
<dbReference type="SMART" id="SM00399">
    <property type="entry name" value="ZnF_C4"/>
    <property type="match status" value="1"/>
</dbReference>
<evidence type="ECO:0000259" key="18">
    <source>
        <dbReference type="PROSITE" id="PS51843"/>
    </source>
</evidence>
<evidence type="ECO:0000256" key="6">
    <source>
        <dbReference type="ARBA" id="ARBA00022771"/>
    </source>
</evidence>
<sequence>MYSCSRQRNCLIDRTNRNRCQHCRLQKCLALGMSRDDTRRHLLSSERTAQNVVKSHLETCQYSGEELKRLTWTLYTPEETRAFQSKSAEAMWQQCAHHITNAIQYVVEFAKRITGFMDLCQNDQIILLKAGCLEVLLIRMCRAYNPLNNTLLFDGKFAGTQLFKALASAEKVCTKFTETHILTPSPSPPGCDDLVSAVYELGKALCRLQLSEEEIALFSAAVLLSPVYSATLVVNVVACLAWWAGGGNGANFGLSLVWLLLFSPCSYVCWFRPLYKAFRADSSFNFMAFFFVFAAQFILTVIQAIGISGWGACGWLSTVLFFSSNVGSAVVMLMSAILFTVVALLMSVALIRVHRLYRGGGGSLQRAQEEWSSGAWKSAPVRDAGFHAISGSGPSLPEYPTVPSYPDNSQW</sequence>
<keyword evidence="20" id="KW-1185">Reference proteome</keyword>
<feature type="domain" description="Nuclear receptor" evidence="17">
    <location>
        <begin position="1"/>
        <end position="40"/>
    </location>
</feature>
<keyword evidence="7" id="KW-0862">Zinc</keyword>
<evidence type="ECO:0000256" key="4">
    <source>
        <dbReference type="ARBA" id="ARBA00022692"/>
    </source>
</evidence>
<evidence type="ECO:0000256" key="10">
    <source>
        <dbReference type="ARBA" id="ARBA00023125"/>
    </source>
</evidence>
<dbReference type="InterPro" id="IPR001628">
    <property type="entry name" value="Znf_hrmn_rcpt"/>
</dbReference>
<keyword evidence="11 15" id="KW-0472">Membrane</keyword>
<dbReference type="SUPFAM" id="SSF48508">
    <property type="entry name" value="Nuclear receptor ligand-binding domain"/>
    <property type="match status" value="1"/>
</dbReference>
<evidence type="ECO:0000256" key="12">
    <source>
        <dbReference type="ARBA" id="ARBA00023163"/>
    </source>
</evidence>
<keyword evidence="6" id="KW-0863">Zinc-finger</keyword>
<dbReference type="GO" id="GO:0000978">
    <property type="term" value="F:RNA polymerase II cis-regulatory region sequence-specific DNA binding"/>
    <property type="evidence" value="ECO:0007669"/>
    <property type="project" value="TreeGrafter"/>
</dbReference>
<evidence type="ECO:0000256" key="16">
    <source>
        <dbReference type="SAM" id="MobiDB-lite"/>
    </source>
</evidence>
<evidence type="ECO:0000256" key="5">
    <source>
        <dbReference type="ARBA" id="ARBA00022723"/>
    </source>
</evidence>
<evidence type="ECO:0000259" key="17">
    <source>
        <dbReference type="PROSITE" id="PS51030"/>
    </source>
</evidence>
<dbReference type="InterPro" id="IPR035500">
    <property type="entry name" value="NHR-like_dom_sf"/>
</dbReference>
<evidence type="ECO:0000256" key="8">
    <source>
        <dbReference type="ARBA" id="ARBA00022989"/>
    </source>
</evidence>
<evidence type="ECO:0000313" key="20">
    <source>
        <dbReference type="Proteomes" id="UP000736164"/>
    </source>
</evidence>
<dbReference type="Pfam" id="PF04144">
    <property type="entry name" value="SCAMP"/>
    <property type="match status" value="1"/>
</dbReference>
<feature type="transmembrane region" description="Helical" evidence="15">
    <location>
        <begin position="215"/>
        <end position="244"/>
    </location>
</feature>
<keyword evidence="10" id="KW-0238">DNA-binding</keyword>
<keyword evidence="4 15" id="KW-0812">Transmembrane</keyword>
<feature type="transmembrane region" description="Helical" evidence="15">
    <location>
        <begin position="283"/>
        <end position="306"/>
    </location>
</feature>
<dbReference type="InterPro" id="IPR007273">
    <property type="entry name" value="SCAMP"/>
</dbReference>
<feature type="region of interest" description="Disordered" evidence="16">
    <location>
        <begin position="392"/>
        <end position="411"/>
    </location>
</feature>
<keyword evidence="5" id="KW-0479">Metal-binding</keyword>
<comment type="similarity">
    <text evidence="15">Belongs to the SCAMP family.</text>
</comment>
<dbReference type="GO" id="GO:0016020">
    <property type="term" value="C:membrane"/>
    <property type="evidence" value="ECO:0007669"/>
    <property type="project" value="UniProtKB-SubCell"/>
</dbReference>
<evidence type="ECO:0000256" key="14">
    <source>
        <dbReference type="ARBA" id="ARBA00023242"/>
    </source>
</evidence>
<dbReference type="Pfam" id="PF00105">
    <property type="entry name" value="zf-C4"/>
    <property type="match status" value="1"/>
</dbReference>
<dbReference type="GO" id="GO:0015031">
    <property type="term" value="P:protein transport"/>
    <property type="evidence" value="ECO:0007669"/>
    <property type="project" value="InterPro"/>
</dbReference>
<accession>A0A8J7NP80</accession>
<evidence type="ECO:0000256" key="13">
    <source>
        <dbReference type="ARBA" id="ARBA00023170"/>
    </source>
</evidence>
<keyword evidence="8 15" id="KW-1133">Transmembrane helix</keyword>
<evidence type="ECO:0000256" key="2">
    <source>
        <dbReference type="ARBA" id="ARBA00004141"/>
    </source>
</evidence>
<dbReference type="SUPFAM" id="SSF57716">
    <property type="entry name" value="Glucocorticoid receptor-like (DNA-binding domain)"/>
    <property type="match status" value="1"/>
</dbReference>
<dbReference type="InterPro" id="IPR003079">
    <property type="entry name" value="ROR_rcpt"/>
</dbReference>
<reference evidence="19" key="1">
    <citation type="journal article" date="2021" name="Cell">
        <title>Tracing the genetic footprints of vertebrate landing in non-teleost ray-finned fishes.</title>
        <authorList>
            <person name="Bi X."/>
            <person name="Wang K."/>
            <person name="Yang L."/>
            <person name="Pan H."/>
            <person name="Jiang H."/>
            <person name="Wei Q."/>
            <person name="Fang M."/>
            <person name="Yu H."/>
            <person name="Zhu C."/>
            <person name="Cai Y."/>
            <person name="He Y."/>
            <person name="Gan X."/>
            <person name="Zeng H."/>
            <person name="Yu D."/>
            <person name="Zhu Y."/>
            <person name="Jiang H."/>
            <person name="Qiu Q."/>
            <person name="Yang H."/>
            <person name="Zhang Y.E."/>
            <person name="Wang W."/>
            <person name="Zhu M."/>
            <person name="He S."/>
            <person name="Zhang G."/>
        </authorList>
    </citation>
    <scope>NUCLEOTIDE SEQUENCE</scope>
    <source>
        <strain evidence="19">Allg_001</strain>
    </source>
</reference>
<evidence type="ECO:0000256" key="3">
    <source>
        <dbReference type="ARBA" id="ARBA00022473"/>
    </source>
</evidence>
<dbReference type="GO" id="GO:0004879">
    <property type="term" value="F:nuclear receptor activity"/>
    <property type="evidence" value="ECO:0007669"/>
    <property type="project" value="InterPro"/>
</dbReference>
<gene>
    <name evidence="19" type="primary">Rorb_1</name>
    <name evidence="19" type="ORF">GTO95_0004068</name>
</gene>
<keyword evidence="3" id="KW-0217">Developmental protein</keyword>
<evidence type="ECO:0000256" key="9">
    <source>
        <dbReference type="ARBA" id="ARBA00023015"/>
    </source>
</evidence>
<feature type="domain" description="NR LBD" evidence="18">
    <location>
        <begin position="44"/>
        <end position="229"/>
    </location>
</feature>
<organism evidence="19 20">
    <name type="scientific">Atractosteus spatula</name>
    <name type="common">Alligator gar</name>
    <name type="synonym">Lepisosteus spatula</name>
    <dbReference type="NCBI Taxonomy" id="7917"/>
    <lineage>
        <taxon>Eukaryota</taxon>
        <taxon>Metazoa</taxon>
        <taxon>Chordata</taxon>
        <taxon>Craniata</taxon>
        <taxon>Vertebrata</taxon>
        <taxon>Euteleostomi</taxon>
        <taxon>Actinopterygii</taxon>
        <taxon>Neopterygii</taxon>
        <taxon>Holostei</taxon>
        <taxon>Semionotiformes</taxon>
        <taxon>Lepisosteidae</taxon>
        <taxon>Atractosteus</taxon>
    </lineage>
</organism>
<dbReference type="GO" id="GO:0008270">
    <property type="term" value="F:zinc ion binding"/>
    <property type="evidence" value="ECO:0007669"/>
    <property type="project" value="UniProtKB-KW"/>
</dbReference>
<evidence type="ECO:0000313" key="19">
    <source>
        <dbReference type="EMBL" id="MBN3315550.1"/>
    </source>
</evidence>
<keyword evidence="15" id="KW-0813">Transport</keyword>
<keyword evidence="14" id="KW-0539">Nucleus</keyword>
<feature type="transmembrane region" description="Helical" evidence="15">
    <location>
        <begin position="250"/>
        <end position="271"/>
    </location>
</feature>
<evidence type="ECO:0000256" key="15">
    <source>
        <dbReference type="RuleBase" id="RU363122"/>
    </source>
</evidence>
<dbReference type="PANTHER" id="PTHR45805">
    <property type="entry name" value="NUCLEAR HORMONE RECEPTOR HR3-RELATED"/>
    <property type="match status" value="1"/>
</dbReference>
<evidence type="ECO:0000256" key="11">
    <source>
        <dbReference type="ARBA" id="ARBA00023136"/>
    </source>
</evidence>
<feature type="transmembrane region" description="Helical" evidence="15">
    <location>
        <begin position="326"/>
        <end position="351"/>
    </location>
</feature>
<feature type="non-terminal residue" evidence="19">
    <location>
        <position position="1"/>
    </location>
</feature>
<dbReference type="AlphaFoldDB" id="A0A8J7NP80"/>